<evidence type="ECO:0000313" key="1">
    <source>
        <dbReference type="EMBL" id="MFC6377991.1"/>
    </source>
</evidence>
<reference evidence="2" key="1">
    <citation type="journal article" date="2019" name="Int. J. Syst. Evol. Microbiol.">
        <title>The Global Catalogue of Microorganisms (GCM) 10K type strain sequencing project: providing services to taxonomists for standard genome sequencing and annotation.</title>
        <authorList>
            <consortium name="The Broad Institute Genomics Platform"/>
            <consortium name="The Broad Institute Genome Sequencing Center for Infectious Disease"/>
            <person name="Wu L."/>
            <person name="Ma J."/>
        </authorList>
    </citation>
    <scope>NUCLEOTIDE SEQUENCE [LARGE SCALE GENOMIC DNA]</scope>
    <source>
        <strain evidence="2">CGMCC 1.18518</strain>
    </source>
</reference>
<keyword evidence="2" id="KW-1185">Reference proteome</keyword>
<name>A0ABW1VW44_9GAMM</name>
<proteinExistence type="predicted"/>
<comment type="caution">
    <text evidence="1">The sequence shown here is derived from an EMBL/GenBank/DDBJ whole genome shotgun (WGS) entry which is preliminary data.</text>
</comment>
<dbReference type="Proteomes" id="UP001596230">
    <property type="component" value="Unassembled WGS sequence"/>
</dbReference>
<accession>A0ABW1VW44</accession>
<organism evidence="1 2">
    <name type="scientific">Tatumella terrea</name>
    <dbReference type="NCBI Taxonomy" id="419007"/>
    <lineage>
        <taxon>Bacteria</taxon>
        <taxon>Pseudomonadati</taxon>
        <taxon>Pseudomonadota</taxon>
        <taxon>Gammaproteobacteria</taxon>
        <taxon>Enterobacterales</taxon>
        <taxon>Erwiniaceae</taxon>
        <taxon>Tatumella</taxon>
    </lineage>
</organism>
<evidence type="ECO:0000313" key="2">
    <source>
        <dbReference type="Proteomes" id="UP001596230"/>
    </source>
</evidence>
<gene>
    <name evidence="1" type="ORF">ACFP9W_07805</name>
</gene>
<dbReference type="EMBL" id="JBHSUB010000008">
    <property type="protein sequence ID" value="MFC6377991.1"/>
    <property type="molecule type" value="Genomic_DNA"/>
</dbReference>
<protein>
    <submittedName>
        <fullName evidence="1">Uncharacterized protein</fullName>
    </submittedName>
</protein>
<dbReference type="RefSeq" id="WP_385949161.1">
    <property type="nucleotide sequence ID" value="NZ_JBHSUB010000008.1"/>
</dbReference>
<sequence length="93" mass="10354">MLFLTTPLFAGETMPEFCFFKKGNHIAATDRQDLEKSAQLAAEGWQKCFEEVNAVDAESALRRLADLRQQTVTTEHAFITGSVFSSLLTAILK</sequence>